<keyword evidence="1" id="KW-0732">Signal</keyword>
<evidence type="ECO:0008006" key="4">
    <source>
        <dbReference type="Google" id="ProtNLM"/>
    </source>
</evidence>
<proteinExistence type="predicted"/>
<dbReference type="HOGENOM" id="CLU_982494_0_0_6"/>
<organism evidence="2 3">
    <name type="scientific">Congregibacter litoralis KT71</name>
    <dbReference type="NCBI Taxonomy" id="314285"/>
    <lineage>
        <taxon>Bacteria</taxon>
        <taxon>Pseudomonadati</taxon>
        <taxon>Pseudomonadota</taxon>
        <taxon>Gammaproteobacteria</taxon>
        <taxon>Cellvibrionales</taxon>
        <taxon>Halieaceae</taxon>
        <taxon>Congregibacter</taxon>
    </lineage>
</organism>
<evidence type="ECO:0000313" key="2">
    <source>
        <dbReference type="EMBL" id="EAQ98777.2"/>
    </source>
</evidence>
<sequence length="283" mass="32278">MQSIHRTLLLICLIAASPVNAKNALDEYNGLRKEAEHSSLAQLKLKLILDDCKSLLGIADSQEFEAMVESVKANNDDFFDEWEVDVRRQYDKCGTLITSFKSEEGYSAQRRRWLQKSVKGGSVLAKLIALDEESKRYTFNRQLRSKGLTEEVVEKPCMDNFEELLCGALSEAYEHGDQRLKQAAIFQVHRKFRYDESAAIGASDYEVISAEHEHALRALRSETDELPWEYLSCKYSQACTIKMFADHLLEGYGITEIDDVVAIADYYERCITAKDWVALGLHE</sequence>
<evidence type="ECO:0000256" key="1">
    <source>
        <dbReference type="SAM" id="SignalP"/>
    </source>
</evidence>
<reference evidence="2 3" key="2">
    <citation type="journal article" date="2009" name="PLoS ONE">
        <title>The photosynthetic apparatus and its regulation in the aerobic gammaproteobacterium Congregibacter litoralis gen. nov., sp. nov.</title>
        <authorList>
            <person name="Spring S."/>
            <person name="Lunsdorf H."/>
            <person name="Fuchs B.M."/>
            <person name="Tindall B.J."/>
        </authorList>
    </citation>
    <scope>NUCLEOTIDE SEQUENCE [LARGE SCALE GENOMIC DNA]</scope>
    <source>
        <strain evidence="2">KT71</strain>
    </source>
</reference>
<feature type="signal peptide" evidence="1">
    <location>
        <begin position="1"/>
        <end position="21"/>
    </location>
</feature>
<protein>
    <recommendedName>
        <fullName evidence="4">Lysozyme inhibitor LprI N-terminal domain-containing protein</fullName>
    </recommendedName>
</protein>
<dbReference type="Proteomes" id="UP000019205">
    <property type="component" value="Chromosome"/>
</dbReference>
<dbReference type="EMBL" id="AAOA02000003">
    <property type="protein sequence ID" value="EAQ98777.2"/>
    <property type="molecule type" value="Genomic_DNA"/>
</dbReference>
<dbReference type="RefSeq" id="WP_023660217.1">
    <property type="nucleotide sequence ID" value="NZ_CM002299.1"/>
</dbReference>
<gene>
    <name evidence="2" type="ORF">KT71_09127</name>
</gene>
<reference evidence="2 3" key="1">
    <citation type="journal article" date="2007" name="Proc. Natl. Acad. Sci. U.S.A.">
        <title>Characterization of a marine gammaproteobacterium capable of aerobic anoxygenic photosynthesis.</title>
        <authorList>
            <person name="Fuchs B.M."/>
            <person name="Spring S."/>
            <person name="Teeling H."/>
            <person name="Quast C."/>
            <person name="Wulf J."/>
            <person name="Schattenhofer M."/>
            <person name="Yan S."/>
            <person name="Ferriera S."/>
            <person name="Johnson J."/>
            <person name="Glockner F.O."/>
            <person name="Amann R."/>
        </authorList>
    </citation>
    <scope>NUCLEOTIDE SEQUENCE [LARGE SCALE GENOMIC DNA]</scope>
    <source>
        <strain evidence="2">KT71</strain>
    </source>
</reference>
<dbReference type="AlphaFoldDB" id="A4A4Q6"/>
<keyword evidence="3" id="KW-1185">Reference proteome</keyword>
<name>A4A4Q6_9GAMM</name>
<accession>A4A4Q6</accession>
<dbReference type="STRING" id="314285.KT71_09127"/>
<feature type="chain" id="PRO_5002665426" description="Lysozyme inhibitor LprI N-terminal domain-containing protein" evidence="1">
    <location>
        <begin position="22"/>
        <end position="283"/>
    </location>
</feature>
<evidence type="ECO:0000313" key="3">
    <source>
        <dbReference type="Proteomes" id="UP000019205"/>
    </source>
</evidence>
<comment type="caution">
    <text evidence="2">The sequence shown here is derived from an EMBL/GenBank/DDBJ whole genome shotgun (WGS) entry which is preliminary data.</text>
</comment>